<dbReference type="PANTHER" id="PTHR23090:SF9">
    <property type="entry name" value="GLUTAMINE-DEPENDENT NAD(+) SYNTHETASE"/>
    <property type="match status" value="1"/>
</dbReference>
<dbReference type="Pfam" id="PF00795">
    <property type="entry name" value="CN_hydrolase"/>
    <property type="match status" value="1"/>
</dbReference>
<dbReference type="GO" id="GO:0003952">
    <property type="term" value="F:NAD+ synthase (glutamine-hydrolyzing) activity"/>
    <property type="evidence" value="ECO:0007669"/>
    <property type="project" value="UniProtKB-EC"/>
</dbReference>
<name>A0A9D2J3C5_9MICO</name>
<feature type="non-terminal residue" evidence="4">
    <location>
        <position position="355"/>
    </location>
</feature>
<dbReference type="CDD" id="cd07570">
    <property type="entry name" value="GAT_Gln-NAD-synth"/>
    <property type="match status" value="1"/>
</dbReference>
<gene>
    <name evidence="4" type="primary">nadE</name>
    <name evidence="4" type="ORF">H9815_00390</name>
</gene>
<dbReference type="GO" id="GO:0005737">
    <property type="term" value="C:cytoplasm"/>
    <property type="evidence" value="ECO:0007669"/>
    <property type="project" value="InterPro"/>
</dbReference>
<dbReference type="GO" id="GO:0004359">
    <property type="term" value="F:glutaminase activity"/>
    <property type="evidence" value="ECO:0007669"/>
    <property type="project" value="InterPro"/>
</dbReference>
<dbReference type="InterPro" id="IPR003010">
    <property type="entry name" value="C-N_Hydrolase"/>
</dbReference>
<sequence length="355" mass="38307">MSTPAAGWSHAFTSIYSHDFARVAACTLPVALADPARNAQRILTAARQAHADGVAVAVFPELSLTGYSIEDLHLQDPLSSAVENALTQLAEHSTDLLPVLVVGAPLRWRHRLYNCAVVIHRGTILGVVPKSLVPTYREFYEGRHFASGAQLTGEQITVAGRSAPFGTDLLFAATDYPDLVLGVEICEDMWVPVPPGARAALAGATVLANLSGSPVTVGRAEERHLLCRSASVRCQAAYLYAAAGAGESSNDLSWDGQAMIYEAGDLLADTPRFAPEQQLAVADVHLSRLQAERRQQGTFDDNAADNPPYRTIGFRLDPPSGDLGLRRTLDRFPYVPNEEDRLAQDCYEAFNIQVG</sequence>
<reference evidence="4" key="2">
    <citation type="submission" date="2021-04" db="EMBL/GenBank/DDBJ databases">
        <authorList>
            <person name="Gilroy R."/>
        </authorList>
    </citation>
    <scope>NUCLEOTIDE SEQUENCE</scope>
    <source>
        <strain evidence="4">ChiGjej4B4-7305</strain>
    </source>
</reference>
<dbReference type="PROSITE" id="PS50263">
    <property type="entry name" value="CN_HYDROLASE"/>
    <property type="match status" value="1"/>
</dbReference>
<proteinExistence type="predicted"/>
<dbReference type="Gene3D" id="3.60.110.10">
    <property type="entry name" value="Carbon-nitrogen hydrolase"/>
    <property type="match status" value="1"/>
</dbReference>
<dbReference type="EC" id="6.3.5.1" evidence="4"/>
<accession>A0A9D2J3C5</accession>
<dbReference type="Proteomes" id="UP000824037">
    <property type="component" value="Unassembled WGS sequence"/>
</dbReference>
<dbReference type="InterPro" id="IPR003694">
    <property type="entry name" value="NAD_synthase"/>
</dbReference>
<organism evidence="4 5">
    <name type="scientific">Candidatus Ruania gallistercoris</name>
    <dbReference type="NCBI Taxonomy" id="2838746"/>
    <lineage>
        <taxon>Bacteria</taxon>
        <taxon>Bacillati</taxon>
        <taxon>Actinomycetota</taxon>
        <taxon>Actinomycetes</taxon>
        <taxon>Micrococcales</taxon>
        <taxon>Ruaniaceae</taxon>
        <taxon>Ruania</taxon>
    </lineage>
</organism>
<comment type="caution">
    <text evidence="4">The sequence shown here is derived from an EMBL/GenBank/DDBJ whole genome shotgun (WGS) entry which is preliminary data.</text>
</comment>
<dbReference type="AlphaFoldDB" id="A0A9D2J3C5"/>
<evidence type="ECO:0000256" key="2">
    <source>
        <dbReference type="SAM" id="MobiDB-lite"/>
    </source>
</evidence>
<evidence type="ECO:0000313" key="5">
    <source>
        <dbReference type="Proteomes" id="UP000824037"/>
    </source>
</evidence>
<feature type="domain" description="CN hydrolase" evidence="3">
    <location>
        <begin position="21"/>
        <end position="286"/>
    </location>
</feature>
<dbReference type="EMBL" id="DXBY01000011">
    <property type="protein sequence ID" value="HIZ34209.1"/>
    <property type="molecule type" value="Genomic_DNA"/>
</dbReference>
<dbReference type="SUPFAM" id="SSF56317">
    <property type="entry name" value="Carbon-nitrogen hydrolase"/>
    <property type="match status" value="1"/>
</dbReference>
<dbReference type="InterPro" id="IPR036526">
    <property type="entry name" value="C-N_Hydrolase_sf"/>
</dbReference>
<reference evidence="4" key="1">
    <citation type="journal article" date="2021" name="PeerJ">
        <title>Extensive microbial diversity within the chicken gut microbiome revealed by metagenomics and culture.</title>
        <authorList>
            <person name="Gilroy R."/>
            <person name="Ravi A."/>
            <person name="Getino M."/>
            <person name="Pursley I."/>
            <person name="Horton D.L."/>
            <person name="Alikhan N.F."/>
            <person name="Baker D."/>
            <person name="Gharbi K."/>
            <person name="Hall N."/>
            <person name="Watson M."/>
            <person name="Adriaenssens E.M."/>
            <person name="Foster-Nyarko E."/>
            <person name="Jarju S."/>
            <person name="Secka A."/>
            <person name="Antonio M."/>
            <person name="Oren A."/>
            <person name="Chaudhuri R.R."/>
            <person name="La Ragione R."/>
            <person name="Hildebrand F."/>
            <person name="Pallen M.J."/>
        </authorList>
    </citation>
    <scope>NUCLEOTIDE SEQUENCE</scope>
    <source>
        <strain evidence="4">ChiGjej4B4-7305</strain>
    </source>
</reference>
<evidence type="ECO:0000313" key="4">
    <source>
        <dbReference type="EMBL" id="HIZ34209.1"/>
    </source>
</evidence>
<evidence type="ECO:0000259" key="3">
    <source>
        <dbReference type="PROSITE" id="PS50263"/>
    </source>
</evidence>
<keyword evidence="1 4" id="KW-0436">Ligase</keyword>
<dbReference type="GO" id="GO:0009435">
    <property type="term" value="P:NAD+ biosynthetic process"/>
    <property type="evidence" value="ECO:0007669"/>
    <property type="project" value="InterPro"/>
</dbReference>
<dbReference type="PANTHER" id="PTHR23090">
    <property type="entry name" value="NH 3 /GLUTAMINE-DEPENDENT NAD + SYNTHETASE"/>
    <property type="match status" value="1"/>
</dbReference>
<protein>
    <submittedName>
        <fullName evidence="4">NAD(+) synthase</fullName>
        <ecNumber evidence="4">6.3.5.1</ecNumber>
    </submittedName>
</protein>
<feature type="region of interest" description="Disordered" evidence="2">
    <location>
        <begin position="295"/>
        <end position="315"/>
    </location>
</feature>
<evidence type="ECO:0000256" key="1">
    <source>
        <dbReference type="ARBA" id="ARBA00022598"/>
    </source>
</evidence>